<keyword evidence="1" id="KW-1133">Transmembrane helix</keyword>
<gene>
    <name evidence="2" type="ORF">H924_00730</name>
</gene>
<dbReference type="AlphaFoldDB" id="M1UIP5"/>
<dbReference type="PATRIC" id="fig|1121353.3.peg.155"/>
<keyword evidence="3" id="KW-1185">Reference proteome</keyword>
<keyword evidence="1" id="KW-0472">Membrane</keyword>
<accession>M1UIP5</accession>
<proteinExistence type="predicted"/>
<dbReference type="EMBL" id="CP004354">
    <property type="protein sequence ID" value="AGG65604.1"/>
    <property type="molecule type" value="Genomic_DNA"/>
</dbReference>
<dbReference type="RefSeq" id="WP_015650059.1">
    <property type="nucleotide sequence ID" value="NC_020506.1"/>
</dbReference>
<feature type="transmembrane region" description="Helical" evidence="1">
    <location>
        <begin position="5"/>
        <end position="28"/>
    </location>
</feature>
<evidence type="ECO:0000256" key="1">
    <source>
        <dbReference type="SAM" id="Phobius"/>
    </source>
</evidence>
<evidence type="ECO:0000313" key="3">
    <source>
        <dbReference type="Proteomes" id="UP000011760"/>
    </source>
</evidence>
<evidence type="ECO:0000313" key="2">
    <source>
        <dbReference type="EMBL" id="AGG65604.1"/>
    </source>
</evidence>
<feature type="transmembrane region" description="Helical" evidence="1">
    <location>
        <begin position="54"/>
        <end position="75"/>
    </location>
</feature>
<sequence length="232" mass="26129">MPQVLLLACFGFFIVAIPLSMVLLIQIISPGSRFPSLRPGAAFRHRSIAKNPPWWFIVTMYLLVFSSTLFCGQLMRSQQWAPQEFAVQQAIPFLKEGTPAEKDLRTKILKDFSTEKYVADYIDHLELGEGELIVSAANAYAIMTASQNQKQFVIQSDLDYVEMLNSPAEHGVRYILAAPPKDGVLTDPISLYYPELYDTGSHIATLDMEFPNQGESQPDWRLFRVLNVPATP</sequence>
<dbReference type="OrthoDB" id="3276839at2"/>
<dbReference type="HOGENOM" id="CLU_1193191_0_0_11"/>
<dbReference type="eggNOG" id="COG1807">
    <property type="taxonomic scope" value="Bacteria"/>
</dbReference>
<reference evidence="2 3" key="1">
    <citation type="submission" date="2013-02" db="EMBL/GenBank/DDBJ databases">
        <title>The complete genome sequence of Corynebacterium callunae DSM 20147.</title>
        <authorList>
            <person name="Ruckert C."/>
            <person name="Albersmeier A."/>
            <person name="Kalinowski J."/>
        </authorList>
    </citation>
    <scope>NUCLEOTIDE SEQUENCE [LARGE SCALE GENOMIC DNA]</scope>
    <source>
        <strain evidence="2 3">DSM 20147</strain>
    </source>
</reference>
<protein>
    <submittedName>
        <fullName evidence="2">Uncharacterized protein</fullName>
    </submittedName>
</protein>
<name>M1UIP5_9CORY</name>
<dbReference type="KEGG" id="ccn:H924_00730"/>
<dbReference type="Proteomes" id="UP000011760">
    <property type="component" value="Chromosome"/>
</dbReference>
<dbReference type="STRING" id="1121353.H924_00730"/>
<keyword evidence="1" id="KW-0812">Transmembrane</keyword>
<organism evidence="2 3">
    <name type="scientific">Corynebacterium callunae DSM 20147</name>
    <dbReference type="NCBI Taxonomy" id="1121353"/>
    <lineage>
        <taxon>Bacteria</taxon>
        <taxon>Bacillati</taxon>
        <taxon>Actinomycetota</taxon>
        <taxon>Actinomycetes</taxon>
        <taxon>Mycobacteriales</taxon>
        <taxon>Corynebacteriaceae</taxon>
        <taxon>Corynebacterium</taxon>
    </lineage>
</organism>